<name>A0A8T2Z6C8_POPDE</name>
<dbReference type="InterPro" id="IPR040321">
    <property type="entry name" value="SCD2-like"/>
</dbReference>
<organism evidence="3 4">
    <name type="scientific">Populus deltoides</name>
    <name type="common">Eastern poplar</name>
    <name type="synonym">Eastern cottonwood</name>
    <dbReference type="NCBI Taxonomy" id="3696"/>
    <lineage>
        <taxon>Eukaryota</taxon>
        <taxon>Viridiplantae</taxon>
        <taxon>Streptophyta</taxon>
        <taxon>Embryophyta</taxon>
        <taxon>Tracheophyta</taxon>
        <taxon>Spermatophyta</taxon>
        <taxon>Magnoliopsida</taxon>
        <taxon>eudicotyledons</taxon>
        <taxon>Gunneridae</taxon>
        <taxon>Pentapetalae</taxon>
        <taxon>rosids</taxon>
        <taxon>fabids</taxon>
        <taxon>Malpighiales</taxon>
        <taxon>Salicaceae</taxon>
        <taxon>Saliceae</taxon>
        <taxon>Populus</taxon>
    </lineage>
</organism>
<protein>
    <recommendedName>
        <fullName evidence="5">Coiled-coil domain-containing protein SCD2</fullName>
    </recommendedName>
</protein>
<comment type="caution">
    <text evidence="3">The sequence shown here is derived from an EMBL/GenBank/DDBJ whole genome shotgun (WGS) entry which is preliminary data.</text>
</comment>
<dbReference type="EMBL" id="JACEGQ020000003">
    <property type="protein sequence ID" value="KAH8512983.1"/>
    <property type="molecule type" value="Genomic_DNA"/>
</dbReference>
<dbReference type="GO" id="GO:0000911">
    <property type="term" value="P:cytokinesis by cell plate formation"/>
    <property type="evidence" value="ECO:0007669"/>
    <property type="project" value="InterPro"/>
</dbReference>
<feature type="compositionally biased region" description="Low complexity" evidence="2">
    <location>
        <begin position="94"/>
        <end position="128"/>
    </location>
</feature>
<accession>A0A8T2Z6C8</accession>
<sequence>MDRQRTESPLYTRQWTSDSGASPTAAMLPNARHGHHARSSSASGFSTIKRNQNVAAKAAAQRLAQVMASQTADDDDDDEGDDLGFRYSAPPPLSLSRNANSNSNNVITTSKASVTTASSRISRSPSPALAKNFEETAAGRSTSAGRPAMSLRTAAAAPPVPLSKGSLRTAVSLPPIDPPRNGHRDGKRFLSEAVNFNSKDTGDQHEASALRDELDMLQEENGNILEKLRLEEERCKEADARVKELEKQVAALGEGVSLEAKLLSRKEAALQQREAALKDAKQNNMVDKEIASIRSEIENAKDEATVVVRQLRGAESEVKALRSMTQRMILTQKEMEEVVLKRCWLARYWGLAAKYGICGDVAVSKHEYWSSLAPLPFEVVVSAGQKAKEECEEDSEKRSTLAHDLSDLTGEGNIESMLSVEMGLKELASLKVEVAIVLALAQQRRANALRLSISDVKSHGDPKYMEAFGE</sequence>
<gene>
    <name evidence="3" type="ORF">H0E87_006330</name>
</gene>
<keyword evidence="4" id="KW-1185">Reference proteome</keyword>
<evidence type="ECO:0008006" key="5">
    <source>
        <dbReference type="Google" id="ProtNLM"/>
    </source>
</evidence>
<evidence type="ECO:0000256" key="1">
    <source>
        <dbReference type="SAM" id="Coils"/>
    </source>
</evidence>
<feature type="compositionally biased region" description="Acidic residues" evidence="2">
    <location>
        <begin position="72"/>
        <end position="82"/>
    </location>
</feature>
<dbReference type="PANTHER" id="PTHR31762:SF11">
    <property type="entry name" value="MYOSIN"/>
    <property type="match status" value="1"/>
</dbReference>
<feature type="region of interest" description="Disordered" evidence="2">
    <location>
        <begin position="157"/>
        <end position="185"/>
    </location>
</feature>
<keyword evidence="1" id="KW-0175">Coiled coil</keyword>
<dbReference type="AlphaFoldDB" id="A0A8T2Z6C8"/>
<evidence type="ECO:0000313" key="3">
    <source>
        <dbReference type="EMBL" id="KAH8512983.1"/>
    </source>
</evidence>
<proteinExistence type="predicted"/>
<evidence type="ECO:0000256" key="2">
    <source>
        <dbReference type="SAM" id="MobiDB-lite"/>
    </source>
</evidence>
<feature type="coiled-coil region" evidence="1">
    <location>
        <begin position="207"/>
        <end position="317"/>
    </location>
</feature>
<feature type="region of interest" description="Disordered" evidence="2">
    <location>
        <begin position="1"/>
        <end position="45"/>
    </location>
</feature>
<dbReference type="Proteomes" id="UP000807159">
    <property type="component" value="Chromosome 3"/>
</dbReference>
<feature type="compositionally biased region" description="Polar residues" evidence="2">
    <location>
        <begin position="7"/>
        <end position="22"/>
    </location>
</feature>
<feature type="region of interest" description="Disordered" evidence="2">
    <location>
        <begin position="66"/>
        <end position="130"/>
    </location>
</feature>
<reference evidence="3" key="1">
    <citation type="journal article" date="2021" name="J. Hered.">
        <title>Genome Assembly of Salicaceae Populus deltoides (Eastern Cottonwood) I-69 Based on Nanopore Sequencing and Hi-C Technologies.</title>
        <authorList>
            <person name="Bai S."/>
            <person name="Wu H."/>
            <person name="Zhang J."/>
            <person name="Pan Z."/>
            <person name="Zhao W."/>
            <person name="Li Z."/>
            <person name="Tong C."/>
        </authorList>
    </citation>
    <scope>NUCLEOTIDE SEQUENCE</scope>
    <source>
        <tissue evidence="3">Leaf</tissue>
    </source>
</reference>
<evidence type="ECO:0000313" key="4">
    <source>
        <dbReference type="Proteomes" id="UP000807159"/>
    </source>
</evidence>
<dbReference type="PANTHER" id="PTHR31762">
    <property type="entry name" value="FAS-BINDING FACTOR-LIKE PROTEIN"/>
    <property type="match status" value="1"/>
</dbReference>